<organism evidence="9 10">
    <name type="scientific">Acetobacter cerevisiae</name>
    <dbReference type="NCBI Taxonomy" id="178900"/>
    <lineage>
        <taxon>Bacteria</taxon>
        <taxon>Pseudomonadati</taxon>
        <taxon>Pseudomonadota</taxon>
        <taxon>Alphaproteobacteria</taxon>
        <taxon>Acetobacterales</taxon>
        <taxon>Acetobacteraceae</taxon>
        <taxon>Acetobacter</taxon>
    </lineage>
</organism>
<comment type="subcellular location">
    <subcellularLocation>
        <location evidence="1">Cell inner membrane</location>
        <topology evidence="1">Multi-pass membrane protein</topology>
    </subcellularLocation>
</comment>
<dbReference type="AlphaFoldDB" id="A0A149Q8X3"/>
<dbReference type="Gene3D" id="1.20.1640.10">
    <property type="entry name" value="Multidrug efflux transporter AcrB transmembrane domain"/>
    <property type="match status" value="2"/>
</dbReference>
<keyword evidence="3" id="KW-1003">Cell membrane</keyword>
<sequence length="1063" mass="114092">MNPSSLFIRRPVATTLLMLAILMSGLLGYHFLPVSALPQVDYPTITVETFYPGAGPDVMATSVTAPLETQFGEMPGLDQMTSRSSGGASVITLRFNLTMSMDVAEQEVQAAINQANSLLPTDLPAPPVYAKVNPADTPVLTLGITSSTIPLPEVEDYVDTRLAQKISQISGVGLVTLSGGNRKAIRVRVNIPKLTSYGIDLDTLRTTIGNVNVNSPTGTFDGATRAATLRVDGQITNVDMLLNQIIAYQNSGPVRIRDVATVVIGAENTQLAAWSNLTPALIMNVQRQPGANVISVVDNIQSALPVLRKALPPGIDIVPLTDRTTTIRASVSDVEFELFLALVLVVGVIFVFLRNIPATIIPSLSVPLSIIGTLAIMYLLGFSLDNLSLMALTIATGFVVDDAIVMIENISRYVEAGEDRMTAAIKGAGEIGFTIISLTISLIAVLIPLLFMGDVVGRLFHEFALTLSITIVLSAVVSLTLVPMMCARILSERPHDEAHATTAFQRWSARMEVATEKLIAGYDRALDVVLAHRVLTLFVAVGTLVLTGVLACIIPKGFFPAQDTGVIQGISVASQAISFESMKEHQQELARVLLKDPDVVSLSSFVGVDGQNATLNQGRFLINLRPHDDRSDSASTIARRLEEETSQVAGIKLYMQPIQDLSLDTTVTATQYQFLLENPDSATFNTWIPKLLDRLRQEPALADVTSDLQAEGLVAHVTLDRTTGARYSITPQTIDNVLYDSFGQRQISTIYTQSNQYRVILEADPAFQTNLASLNQIYLPGISGNSGESASGPTRSPTSGLVPLAAVTTVTKGKAPLLITHFGQFPATTVSFNLAPGYALGDATAAIRKVEEEIKLPSSFQTSFQGTAAAFEGSLSNELFLVAAALIAVYIVLGILYESFIHPITILSTLPSAAIGALLTLIVAGVDLDVMGIIGIVLLIGIVKKNAIMMIDFALDAEREHGMDSLQSIRQAATLRFRPILMTTLAAMLGAVPMVISNGTGSELRYPLGLTIIGGLALSQLLTLFTTPVIYLTLDTWAHRWNTWRHRHDLPPTQPPPAGQVNS</sequence>
<feature type="transmembrane region" description="Helical" evidence="8">
    <location>
        <begin position="1008"/>
        <end position="1034"/>
    </location>
</feature>
<keyword evidence="7 8" id="KW-0472">Membrane</keyword>
<evidence type="ECO:0000313" key="10">
    <source>
        <dbReference type="Proteomes" id="UP000075473"/>
    </source>
</evidence>
<feature type="transmembrane region" description="Helical" evidence="8">
    <location>
        <begin position="428"/>
        <end position="451"/>
    </location>
</feature>
<evidence type="ECO:0000256" key="6">
    <source>
        <dbReference type="ARBA" id="ARBA00022989"/>
    </source>
</evidence>
<feature type="transmembrane region" description="Helical" evidence="8">
    <location>
        <begin position="534"/>
        <end position="558"/>
    </location>
</feature>
<accession>A0A149Q8X3</accession>
<feature type="transmembrane region" description="Helical" evidence="8">
    <location>
        <begin position="12"/>
        <end position="32"/>
    </location>
</feature>
<dbReference type="SUPFAM" id="SSF82866">
    <property type="entry name" value="Multidrug efflux transporter AcrB transmembrane domain"/>
    <property type="match status" value="2"/>
</dbReference>
<comment type="caution">
    <text evidence="9">The sequence shown here is derived from an EMBL/GenBank/DDBJ whole genome shotgun (WGS) entry which is preliminary data.</text>
</comment>
<protein>
    <submittedName>
        <fullName evidence="9">Multidrug transporter</fullName>
    </submittedName>
</protein>
<keyword evidence="4" id="KW-0997">Cell inner membrane</keyword>
<evidence type="ECO:0000256" key="2">
    <source>
        <dbReference type="ARBA" id="ARBA00022448"/>
    </source>
</evidence>
<feature type="transmembrane region" description="Helical" evidence="8">
    <location>
        <begin position="975"/>
        <end position="996"/>
    </location>
</feature>
<dbReference type="PANTHER" id="PTHR32063">
    <property type="match status" value="1"/>
</dbReference>
<dbReference type="GO" id="GO:0005886">
    <property type="term" value="C:plasma membrane"/>
    <property type="evidence" value="ECO:0007669"/>
    <property type="project" value="UniProtKB-SubCell"/>
</dbReference>
<evidence type="ECO:0000256" key="3">
    <source>
        <dbReference type="ARBA" id="ARBA00022475"/>
    </source>
</evidence>
<keyword evidence="5 8" id="KW-0812">Transmembrane</keyword>
<dbReference type="SUPFAM" id="SSF82693">
    <property type="entry name" value="Multidrug efflux transporter AcrB pore domain, PN1, PN2, PC1 and PC2 subdomains"/>
    <property type="match status" value="3"/>
</dbReference>
<dbReference type="Gene3D" id="3.30.70.1430">
    <property type="entry name" value="Multidrug efflux transporter AcrB pore domain"/>
    <property type="match status" value="2"/>
</dbReference>
<dbReference type="Proteomes" id="UP000075473">
    <property type="component" value="Unassembled WGS sequence"/>
</dbReference>
<dbReference type="Gene3D" id="3.30.2090.10">
    <property type="entry name" value="Multidrug efflux transporter AcrB TolC docking domain, DN and DC subdomains"/>
    <property type="match status" value="2"/>
</dbReference>
<dbReference type="FunFam" id="3.30.70.1430:FF:000001">
    <property type="entry name" value="Efflux pump membrane transporter"/>
    <property type="match status" value="1"/>
</dbReference>
<dbReference type="PANTHER" id="PTHR32063:SF21">
    <property type="entry name" value="MULTIDRUG RESISTANCE PROTEIN MDTB"/>
    <property type="match status" value="1"/>
</dbReference>
<dbReference type="GO" id="GO:0042910">
    <property type="term" value="F:xenobiotic transmembrane transporter activity"/>
    <property type="evidence" value="ECO:0007669"/>
    <property type="project" value="TreeGrafter"/>
</dbReference>
<evidence type="ECO:0000256" key="7">
    <source>
        <dbReference type="ARBA" id="ARBA00023136"/>
    </source>
</evidence>
<keyword evidence="6 8" id="KW-1133">Transmembrane helix</keyword>
<dbReference type="PATRIC" id="fig|178900.5.peg.996"/>
<dbReference type="SUPFAM" id="SSF82714">
    <property type="entry name" value="Multidrug efflux transporter AcrB TolC docking domain, DN and DC subdomains"/>
    <property type="match status" value="2"/>
</dbReference>
<feature type="transmembrane region" description="Helical" evidence="8">
    <location>
        <begin position="879"/>
        <end position="897"/>
    </location>
</feature>
<gene>
    <name evidence="9" type="ORF">AD928_08370</name>
</gene>
<feature type="transmembrane region" description="Helical" evidence="8">
    <location>
        <begin position="930"/>
        <end position="955"/>
    </location>
</feature>
<dbReference type="PRINTS" id="PR00702">
    <property type="entry name" value="ACRIFLAVINRP"/>
</dbReference>
<feature type="transmembrane region" description="Helical" evidence="8">
    <location>
        <begin position="336"/>
        <end position="353"/>
    </location>
</feature>
<dbReference type="EMBL" id="LHZA01000146">
    <property type="protein sequence ID" value="KXU93586.1"/>
    <property type="molecule type" value="Genomic_DNA"/>
</dbReference>
<reference evidence="9 10" key="1">
    <citation type="submission" date="2015-06" db="EMBL/GenBank/DDBJ databases">
        <title>Improved classification and identification of acetic acid bacteria using matrix-assisted laser desorption/ionization time-of-flight mass spectrometry; Gluconobacter nephelii and Gluconobacter uchimurae are later heterotypic synonyms of Gluconobacter japonicus and Gluconobacter oxydans, respectively.</title>
        <authorList>
            <person name="Li L."/>
            <person name="Cleenwerck I."/>
            <person name="De Vuyst L."/>
            <person name="Vandamme P."/>
        </authorList>
    </citation>
    <scope>NUCLEOTIDE SEQUENCE [LARGE SCALE GENOMIC DNA]</scope>
    <source>
        <strain evidence="9 10">LMG 1625</strain>
    </source>
</reference>
<feature type="transmembrane region" description="Helical" evidence="8">
    <location>
        <begin position="463"/>
        <end position="484"/>
    </location>
</feature>
<proteinExistence type="predicted"/>
<feature type="transmembrane region" description="Helical" evidence="8">
    <location>
        <begin position="360"/>
        <end position="381"/>
    </location>
</feature>
<dbReference type="RefSeq" id="WP_062249782.1">
    <property type="nucleotide sequence ID" value="NZ_LHZA01000146.1"/>
</dbReference>
<keyword evidence="2" id="KW-0813">Transport</keyword>
<dbReference type="FunFam" id="1.20.1640.10:FF:000001">
    <property type="entry name" value="Efflux pump membrane transporter"/>
    <property type="match status" value="1"/>
</dbReference>
<evidence type="ECO:0000256" key="5">
    <source>
        <dbReference type="ARBA" id="ARBA00022692"/>
    </source>
</evidence>
<dbReference type="Gene3D" id="3.30.70.1440">
    <property type="entry name" value="Multidrug efflux transporter AcrB pore domain"/>
    <property type="match status" value="1"/>
</dbReference>
<evidence type="ECO:0000256" key="8">
    <source>
        <dbReference type="SAM" id="Phobius"/>
    </source>
</evidence>
<name>A0A149Q8X3_9PROT</name>
<dbReference type="Gene3D" id="3.30.70.1320">
    <property type="entry name" value="Multidrug efflux transporter AcrB pore domain like"/>
    <property type="match status" value="1"/>
</dbReference>
<dbReference type="Pfam" id="PF00873">
    <property type="entry name" value="ACR_tran"/>
    <property type="match status" value="1"/>
</dbReference>
<evidence type="ECO:0000313" key="9">
    <source>
        <dbReference type="EMBL" id="KXU93586.1"/>
    </source>
</evidence>
<dbReference type="InterPro" id="IPR027463">
    <property type="entry name" value="AcrB_DN_DC_subdom"/>
</dbReference>
<evidence type="ECO:0000256" key="1">
    <source>
        <dbReference type="ARBA" id="ARBA00004429"/>
    </source>
</evidence>
<dbReference type="InterPro" id="IPR001036">
    <property type="entry name" value="Acrflvin-R"/>
</dbReference>
<evidence type="ECO:0000256" key="4">
    <source>
        <dbReference type="ARBA" id="ARBA00022519"/>
    </source>
</evidence>